<dbReference type="SMART" id="SM00903">
    <property type="entry name" value="Flavin_Reduct"/>
    <property type="match status" value="1"/>
</dbReference>
<dbReference type="RefSeq" id="WP_197738277.1">
    <property type="nucleotide sequence ID" value="NZ_BAAANU010000019.1"/>
</dbReference>
<dbReference type="SUPFAM" id="SSF50475">
    <property type="entry name" value="FMN-binding split barrel"/>
    <property type="match status" value="1"/>
</dbReference>
<evidence type="ECO:0000313" key="4">
    <source>
        <dbReference type="Proteomes" id="UP001139722"/>
    </source>
</evidence>
<dbReference type="EMBL" id="JAMZDY010000001">
    <property type="protein sequence ID" value="MCP2371657.1"/>
    <property type="molecule type" value="Genomic_DNA"/>
</dbReference>
<reference evidence="3" key="1">
    <citation type="submission" date="2022-06" db="EMBL/GenBank/DDBJ databases">
        <title>Sequencing the genomes of 1000 actinobacteria strains.</title>
        <authorList>
            <person name="Klenk H.-P."/>
        </authorList>
    </citation>
    <scope>NUCLEOTIDE SEQUENCE</scope>
    <source>
        <strain evidence="3">DSM 22016</strain>
    </source>
</reference>
<feature type="domain" description="Flavin reductase like" evidence="2">
    <location>
        <begin position="34"/>
        <end position="178"/>
    </location>
</feature>
<keyword evidence="4" id="KW-1185">Reference proteome</keyword>
<organism evidence="3 4">
    <name type="scientific">Agromyces terreus</name>
    <dbReference type="NCBI Taxonomy" id="424795"/>
    <lineage>
        <taxon>Bacteria</taxon>
        <taxon>Bacillati</taxon>
        <taxon>Actinomycetota</taxon>
        <taxon>Actinomycetes</taxon>
        <taxon>Micrococcales</taxon>
        <taxon>Microbacteriaceae</taxon>
        <taxon>Agromyces</taxon>
    </lineage>
</organism>
<comment type="caution">
    <text evidence="3">The sequence shown here is derived from an EMBL/GenBank/DDBJ whole genome shotgun (WGS) entry which is preliminary data.</text>
</comment>
<dbReference type="GO" id="GO:0010181">
    <property type="term" value="F:FMN binding"/>
    <property type="evidence" value="ECO:0007669"/>
    <property type="project" value="InterPro"/>
</dbReference>
<accession>A0A9X2H6F8</accession>
<dbReference type="PANTHER" id="PTHR30466:SF1">
    <property type="entry name" value="FMN REDUCTASE (NADH) RUTF"/>
    <property type="match status" value="1"/>
</dbReference>
<evidence type="ECO:0000259" key="2">
    <source>
        <dbReference type="SMART" id="SM00903"/>
    </source>
</evidence>
<dbReference type="Pfam" id="PF01613">
    <property type="entry name" value="Flavin_Reduct"/>
    <property type="match status" value="1"/>
</dbReference>
<evidence type="ECO:0000256" key="1">
    <source>
        <dbReference type="ARBA" id="ARBA00023002"/>
    </source>
</evidence>
<proteinExistence type="predicted"/>
<name>A0A9X2H6F8_9MICO</name>
<gene>
    <name evidence="3" type="ORF">BJ978_002333</name>
</gene>
<dbReference type="InterPro" id="IPR050268">
    <property type="entry name" value="NADH-dep_flavin_reductase"/>
</dbReference>
<dbReference type="InterPro" id="IPR012349">
    <property type="entry name" value="Split_barrel_FMN-bd"/>
</dbReference>
<dbReference type="PANTHER" id="PTHR30466">
    <property type="entry name" value="FLAVIN REDUCTASE"/>
    <property type="match status" value="1"/>
</dbReference>
<protein>
    <submittedName>
        <fullName evidence="3">Flavin reductase (DIM6/NTAB) family NADH-FMN oxidoreductase RutF</fullName>
    </submittedName>
</protein>
<dbReference type="GO" id="GO:0006208">
    <property type="term" value="P:pyrimidine nucleobase catabolic process"/>
    <property type="evidence" value="ECO:0007669"/>
    <property type="project" value="TreeGrafter"/>
</dbReference>
<dbReference type="AlphaFoldDB" id="A0A9X2H6F8"/>
<dbReference type="Gene3D" id="2.30.110.10">
    <property type="entry name" value="Electron Transport, Fmn-binding Protein, Chain A"/>
    <property type="match status" value="1"/>
</dbReference>
<dbReference type="Proteomes" id="UP001139722">
    <property type="component" value="Unassembled WGS sequence"/>
</dbReference>
<keyword evidence="1" id="KW-0560">Oxidoreductase</keyword>
<evidence type="ECO:0000313" key="3">
    <source>
        <dbReference type="EMBL" id="MCP2371657.1"/>
    </source>
</evidence>
<sequence length="186" mass="19115">MGVLNPDSFTDGFTSDASSPTLVPATVEAFKAAFRDHPAGVALVTAATPFGPVGLTASSVASVSADPAALSFSVTRATGSAGGLLGADTIVVHLLSAAQVEVARAFARSGAPRFTPEQGWSSLPTGEPWLVEAPVALRARIVHTVPVGGSSLVVAEVLDVRLGERAPSLVYRDRRFHALDDESPQV</sequence>
<dbReference type="InterPro" id="IPR002563">
    <property type="entry name" value="Flavin_Rdtase-like_dom"/>
</dbReference>
<dbReference type="GO" id="GO:0042602">
    <property type="term" value="F:riboflavin reductase (NADPH) activity"/>
    <property type="evidence" value="ECO:0007669"/>
    <property type="project" value="TreeGrafter"/>
</dbReference>